<evidence type="ECO:0000256" key="2">
    <source>
        <dbReference type="ARBA" id="ARBA00004629"/>
    </source>
</evidence>
<evidence type="ECO:0000256" key="6">
    <source>
        <dbReference type="ARBA" id="ARBA00022618"/>
    </source>
</evidence>
<feature type="compositionally biased region" description="Low complexity" evidence="13">
    <location>
        <begin position="487"/>
        <end position="497"/>
    </location>
</feature>
<feature type="region of interest" description="Disordered" evidence="13">
    <location>
        <begin position="424"/>
        <end position="446"/>
    </location>
</feature>
<dbReference type="GO" id="GO:0000940">
    <property type="term" value="C:outer kinetochore"/>
    <property type="evidence" value="ECO:0007669"/>
    <property type="project" value="InterPro"/>
</dbReference>
<keyword evidence="7" id="KW-0493">Microtubule</keyword>
<dbReference type="GO" id="GO:0005876">
    <property type="term" value="C:spindle microtubule"/>
    <property type="evidence" value="ECO:0007669"/>
    <property type="project" value="TreeGrafter"/>
</dbReference>
<keyword evidence="6" id="KW-0132">Cell division</keyword>
<reference evidence="15" key="1">
    <citation type="submission" date="2025-08" db="UniProtKB">
        <authorList>
            <consortium name="RefSeq"/>
        </authorList>
    </citation>
    <scope>IDENTIFICATION</scope>
</reference>
<feature type="compositionally biased region" description="Basic and acidic residues" evidence="13">
    <location>
        <begin position="353"/>
        <end position="367"/>
    </location>
</feature>
<feature type="region of interest" description="Disordered" evidence="13">
    <location>
        <begin position="264"/>
        <end position="303"/>
    </location>
</feature>
<feature type="compositionally biased region" description="Pro residues" evidence="13">
    <location>
        <begin position="159"/>
        <end position="169"/>
    </location>
</feature>
<proteinExistence type="inferred from homology"/>
<evidence type="ECO:0000313" key="14">
    <source>
        <dbReference type="Proteomes" id="UP000504632"/>
    </source>
</evidence>
<comment type="similarity">
    <text evidence="3">Belongs to the SKA3 family.</text>
</comment>
<keyword evidence="12" id="KW-0137">Centromere</keyword>
<keyword evidence="14" id="KW-1185">Reference proteome</keyword>
<feature type="region of interest" description="Disordered" evidence="13">
    <location>
        <begin position="107"/>
        <end position="175"/>
    </location>
</feature>
<dbReference type="GO" id="GO:0051301">
    <property type="term" value="P:cell division"/>
    <property type="evidence" value="ECO:0007669"/>
    <property type="project" value="UniProtKB-KW"/>
</dbReference>
<accession>A0A6J2WGN9</accession>
<feature type="compositionally biased region" description="Basic and acidic residues" evidence="13">
    <location>
        <begin position="122"/>
        <end position="136"/>
    </location>
</feature>
<keyword evidence="5" id="KW-0963">Cytoplasm</keyword>
<dbReference type="GeneID" id="115823534"/>
<dbReference type="GO" id="GO:0007059">
    <property type="term" value="P:chromosome segregation"/>
    <property type="evidence" value="ECO:0007669"/>
    <property type="project" value="InterPro"/>
</dbReference>
<name>A0A6J2WGN9_CHACN</name>
<dbReference type="InterPro" id="IPR033341">
    <property type="entry name" value="SKA3"/>
</dbReference>
<evidence type="ECO:0000256" key="4">
    <source>
        <dbReference type="ARBA" id="ARBA00022454"/>
    </source>
</evidence>
<evidence type="ECO:0000256" key="10">
    <source>
        <dbReference type="ARBA" id="ARBA00023212"/>
    </source>
</evidence>
<feature type="compositionally biased region" description="Basic and acidic residues" evidence="13">
    <location>
        <begin position="264"/>
        <end position="275"/>
    </location>
</feature>
<dbReference type="InParanoid" id="A0A6J2WGN9"/>
<evidence type="ECO:0000256" key="9">
    <source>
        <dbReference type="ARBA" id="ARBA00022838"/>
    </source>
</evidence>
<feature type="compositionally biased region" description="Basic and acidic residues" evidence="13">
    <location>
        <begin position="144"/>
        <end position="153"/>
    </location>
</feature>
<evidence type="ECO:0000256" key="12">
    <source>
        <dbReference type="ARBA" id="ARBA00023328"/>
    </source>
</evidence>
<keyword evidence="11" id="KW-0131">Cell cycle</keyword>
<feature type="compositionally biased region" description="Polar residues" evidence="13">
    <location>
        <begin position="437"/>
        <end position="446"/>
    </location>
</feature>
<feature type="compositionally biased region" description="Polar residues" evidence="13">
    <location>
        <begin position="372"/>
        <end position="383"/>
    </location>
</feature>
<evidence type="ECO:0000256" key="7">
    <source>
        <dbReference type="ARBA" id="ARBA00022701"/>
    </source>
</evidence>
<dbReference type="Proteomes" id="UP000504632">
    <property type="component" value="Chromosome 10"/>
</dbReference>
<evidence type="ECO:0000313" key="15">
    <source>
        <dbReference type="RefSeq" id="XP_030643454.1"/>
    </source>
</evidence>
<feature type="compositionally biased region" description="Polar residues" evidence="13">
    <location>
        <begin position="278"/>
        <end position="290"/>
    </location>
</feature>
<dbReference type="GO" id="GO:0000278">
    <property type="term" value="P:mitotic cell cycle"/>
    <property type="evidence" value="ECO:0007669"/>
    <property type="project" value="TreeGrafter"/>
</dbReference>
<evidence type="ECO:0000256" key="3">
    <source>
        <dbReference type="ARBA" id="ARBA00007716"/>
    </source>
</evidence>
<sequence>MDTSARFFAKLRSLAVFVETETANLQNASQNFNEDEDCNEGAVQVLYDLRSEVKGLKQLVQTQLMSHDNEASEVRRFIKTCLVLKQRTTEDIERLKKHYEKYGYRPLKTAQKPTDVEGDPGAAREEQTEKEVGGETEKDEEECNAGKETEEHLPGTPEKMPPPPLPPVDPMRTPQLSDFGLSELHLQRVLGNPGLSQDPPPRPAVALSPPPLVMSLCPPKPKTPKCVLRMDEDAPTPRLEDFGISEYTMCLNNDFTMDLYRKKPTKTESKTEEPSRMPNHNLSTPESSSVLCHDSNESMESPEQPVFCTPGFKITKHRALSTPPQDGENAPESPPTPEIPAFETPYVSKLLSVRKEDRQESKPHPLERPTANRASGMSTTWSSDIPEMPVRLTQKDEPTPEMPTLQSFLGSSLPFKTVSGMKMAGRHGMSGPKEPPTSEQQTLDGHTQEWSLASPQVRMNFPLEISTPDMPDMSSITQDIFKLVSQTKSKPTTTSQQLNSKPGHQVVAPGKENRAPCLAPVSEGEFHGLAGYLRQIPLSSLNQAIHKINSAVQEQHTGGDPNCGGFQMDELKRILAVGPKAPMYILSLVELKRLENIQGVGTYAYRILSQT</sequence>
<dbReference type="PANTHER" id="PTHR48118">
    <property type="entry name" value="SPINDLE AND KINETOCHORE-ASSOCIATED PROTEIN 3"/>
    <property type="match status" value="1"/>
</dbReference>
<dbReference type="FunCoup" id="A0A6J2WGN9">
    <property type="interactions" value="1824"/>
</dbReference>
<evidence type="ECO:0000256" key="5">
    <source>
        <dbReference type="ARBA" id="ARBA00022490"/>
    </source>
</evidence>
<dbReference type="PANTHER" id="PTHR48118:SF1">
    <property type="entry name" value="SPINDLE AND KINETOCHORE-ASSOCIATED PROTEIN 3"/>
    <property type="match status" value="1"/>
</dbReference>
<feature type="region of interest" description="Disordered" evidence="13">
    <location>
        <begin position="487"/>
        <end position="510"/>
    </location>
</feature>
<evidence type="ECO:0000256" key="13">
    <source>
        <dbReference type="SAM" id="MobiDB-lite"/>
    </source>
</evidence>
<protein>
    <submittedName>
        <fullName evidence="15">SKA complex subunit 3</fullName>
    </submittedName>
</protein>
<dbReference type="CTD" id="221150"/>
<evidence type="ECO:0000256" key="8">
    <source>
        <dbReference type="ARBA" id="ARBA00022776"/>
    </source>
</evidence>
<keyword evidence="10" id="KW-0206">Cytoskeleton</keyword>
<keyword evidence="4" id="KW-0158">Chromosome</keyword>
<evidence type="ECO:0000256" key="11">
    <source>
        <dbReference type="ARBA" id="ARBA00023306"/>
    </source>
</evidence>
<dbReference type="AlphaFoldDB" id="A0A6J2WGN9"/>
<organism evidence="14 15">
    <name type="scientific">Chanos chanos</name>
    <name type="common">Milkfish</name>
    <name type="synonym">Mugil chanos</name>
    <dbReference type="NCBI Taxonomy" id="29144"/>
    <lineage>
        <taxon>Eukaryota</taxon>
        <taxon>Metazoa</taxon>
        <taxon>Chordata</taxon>
        <taxon>Craniata</taxon>
        <taxon>Vertebrata</taxon>
        <taxon>Euteleostomi</taxon>
        <taxon>Actinopterygii</taxon>
        <taxon>Neopterygii</taxon>
        <taxon>Teleostei</taxon>
        <taxon>Ostariophysi</taxon>
        <taxon>Gonorynchiformes</taxon>
        <taxon>Chanidae</taxon>
        <taxon>Chanos</taxon>
    </lineage>
</organism>
<dbReference type="OrthoDB" id="5987638at2759"/>
<keyword evidence="8" id="KW-0498">Mitosis</keyword>
<gene>
    <name evidence="15" type="primary">ska3</name>
</gene>
<feature type="region of interest" description="Disordered" evidence="13">
    <location>
        <begin position="317"/>
        <end position="389"/>
    </location>
</feature>
<keyword evidence="9" id="KW-0995">Kinetochore</keyword>
<dbReference type="RefSeq" id="XP_030643454.1">
    <property type="nucleotide sequence ID" value="XM_030787594.1"/>
</dbReference>
<comment type="subcellular location">
    <subcellularLocation>
        <location evidence="2">Chromosome</location>
        <location evidence="2">Centromere</location>
        <location evidence="2">Kinetochore</location>
    </subcellularLocation>
    <subcellularLocation>
        <location evidence="1">Cytoplasm</location>
        <location evidence="1">Cytoskeleton</location>
        <location evidence="1">Spindle</location>
    </subcellularLocation>
</comment>
<evidence type="ECO:0000256" key="1">
    <source>
        <dbReference type="ARBA" id="ARBA00004186"/>
    </source>
</evidence>
<dbReference type="Gene3D" id="6.10.250.1400">
    <property type="match status" value="1"/>
</dbReference>